<organism evidence="5 6">
    <name type="scientific">Aquamicrobium terrae</name>
    <dbReference type="NCBI Taxonomy" id="1324945"/>
    <lineage>
        <taxon>Bacteria</taxon>
        <taxon>Pseudomonadati</taxon>
        <taxon>Pseudomonadota</taxon>
        <taxon>Alphaproteobacteria</taxon>
        <taxon>Hyphomicrobiales</taxon>
        <taxon>Phyllobacteriaceae</taxon>
        <taxon>Aquamicrobium</taxon>
    </lineage>
</organism>
<dbReference type="Proteomes" id="UP001549076">
    <property type="component" value="Unassembled WGS sequence"/>
</dbReference>
<dbReference type="InterPro" id="IPR016177">
    <property type="entry name" value="DNA-bd_dom_sf"/>
</dbReference>
<keyword evidence="6" id="KW-1185">Reference proteome</keyword>
<evidence type="ECO:0000313" key="6">
    <source>
        <dbReference type="Proteomes" id="UP001549076"/>
    </source>
</evidence>
<sequence length="181" mass="20183">MRLTEAQRSDRDDAVAIELSGGEFAIIDAEDLPKIEGRKWWVKRSRNTSYAIGHGGRGSPCLRMHRIIIGAKPGEIVDHIDRNGLNNRKSNLRIVSHSHNAANIAPRSKYGYRGIGFNPKGKVRPWQAMAKLDGKIHRFGWFDSKEAAALAHDIGIFGLRRDLALLNFPSLFSALTEGKDD</sequence>
<evidence type="ECO:0000256" key="1">
    <source>
        <dbReference type="ARBA" id="ARBA00023015"/>
    </source>
</evidence>
<dbReference type="PROSITE" id="PS51032">
    <property type="entry name" value="AP2_ERF"/>
    <property type="match status" value="1"/>
</dbReference>
<protein>
    <recommendedName>
        <fullName evidence="4">AP2/ERF domain-containing protein</fullName>
    </recommendedName>
</protein>
<name>A0ABV2MV87_9HYPH</name>
<accession>A0ABV2MV87</accession>
<dbReference type="InterPro" id="IPR036955">
    <property type="entry name" value="AP2/ERF_dom_sf"/>
</dbReference>
<proteinExistence type="predicted"/>
<evidence type="ECO:0000313" key="5">
    <source>
        <dbReference type="EMBL" id="MET3790713.1"/>
    </source>
</evidence>
<evidence type="ECO:0000259" key="4">
    <source>
        <dbReference type="PROSITE" id="PS51032"/>
    </source>
</evidence>
<evidence type="ECO:0000256" key="3">
    <source>
        <dbReference type="ARBA" id="ARBA00023163"/>
    </source>
</evidence>
<feature type="domain" description="AP2/ERF" evidence="4">
    <location>
        <begin position="111"/>
        <end position="169"/>
    </location>
</feature>
<dbReference type="Gene3D" id="3.90.75.20">
    <property type="match status" value="1"/>
</dbReference>
<keyword evidence="3" id="KW-0804">Transcription</keyword>
<comment type="caution">
    <text evidence="5">The sequence shown here is derived from an EMBL/GenBank/DDBJ whole genome shotgun (WGS) entry which is preliminary data.</text>
</comment>
<dbReference type="SMART" id="SM00380">
    <property type="entry name" value="AP2"/>
    <property type="match status" value="1"/>
</dbReference>
<dbReference type="InterPro" id="IPR001471">
    <property type="entry name" value="AP2/ERF_dom"/>
</dbReference>
<evidence type="ECO:0000256" key="2">
    <source>
        <dbReference type="ARBA" id="ARBA00023125"/>
    </source>
</evidence>
<gene>
    <name evidence="5" type="ORF">ABID37_000904</name>
</gene>
<dbReference type="EMBL" id="JBEPML010000002">
    <property type="protein sequence ID" value="MET3790713.1"/>
    <property type="molecule type" value="Genomic_DNA"/>
</dbReference>
<dbReference type="Pfam" id="PF13392">
    <property type="entry name" value="HNH_3"/>
    <property type="match status" value="1"/>
</dbReference>
<dbReference type="SUPFAM" id="SSF54060">
    <property type="entry name" value="His-Me finger endonucleases"/>
    <property type="match status" value="1"/>
</dbReference>
<dbReference type="InterPro" id="IPR044925">
    <property type="entry name" value="His-Me_finger_sf"/>
</dbReference>
<dbReference type="Gene3D" id="3.30.730.10">
    <property type="entry name" value="AP2/ERF domain"/>
    <property type="match status" value="1"/>
</dbReference>
<keyword evidence="2" id="KW-0238">DNA-binding</keyword>
<reference evidence="5 6" key="1">
    <citation type="submission" date="2024-06" db="EMBL/GenBank/DDBJ databases">
        <title>Genomic Encyclopedia of Type Strains, Phase IV (KMG-IV): sequencing the most valuable type-strain genomes for metagenomic binning, comparative biology and taxonomic classification.</title>
        <authorList>
            <person name="Goeker M."/>
        </authorList>
    </citation>
    <scope>NUCLEOTIDE SEQUENCE [LARGE SCALE GENOMIC DNA]</scope>
    <source>
        <strain evidence="5 6">DSM 27865</strain>
    </source>
</reference>
<keyword evidence="1" id="KW-0805">Transcription regulation</keyword>
<dbReference type="SUPFAM" id="SSF54171">
    <property type="entry name" value="DNA-binding domain"/>
    <property type="match status" value="1"/>
</dbReference>
<dbReference type="RefSeq" id="WP_354192903.1">
    <property type="nucleotide sequence ID" value="NZ_JBEPML010000002.1"/>
</dbReference>
<dbReference type="InterPro" id="IPR003615">
    <property type="entry name" value="HNH_nuc"/>
</dbReference>